<dbReference type="Gene3D" id="3.40.630.30">
    <property type="match status" value="1"/>
</dbReference>
<sequence>MTQFDFHIETPRLYISHYNPANDTHCDFTVALIHSATSLKFNPSGPKMIPDREAARGFIAARAERLAKTGYGGFIVSLKPSESQAQGTGNGERDRSSNGDEIPFSQQNLTPIGTVSMQLSRIDGVPGPTIPDIGFNMHEDYHGRGYATEAVRGLMQYYTDEKGNSEFSGLTGKENENARRMFRRLGFKEQGMRSVKGIMGIGDAMDLDVWTLGIEEGRALEDFGL</sequence>
<dbReference type="EMBL" id="ML976032">
    <property type="protein sequence ID" value="KAF1942745.1"/>
    <property type="molecule type" value="Genomic_DNA"/>
</dbReference>
<gene>
    <name evidence="3" type="ORF">EJ02DRAFT_454048</name>
</gene>
<name>A0A6A5SQ31_9PLEO</name>
<dbReference type="GO" id="GO:0016747">
    <property type="term" value="F:acyltransferase activity, transferring groups other than amino-acyl groups"/>
    <property type="evidence" value="ECO:0007669"/>
    <property type="project" value="InterPro"/>
</dbReference>
<evidence type="ECO:0000259" key="2">
    <source>
        <dbReference type="PROSITE" id="PS51186"/>
    </source>
</evidence>
<dbReference type="InterPro" id="IPR051531">
    <property type="entry name" value="N-acetyltransferase"/>
</dbReference>
<feature type="region of interest" description="Disordered" evidence="1">
    <location>
        <begin position="79"/>
        <end position="107"/>
    </location>
</feature>
<dbReference type="InterPro" id="IPR016181">
    <property type="entry name" value="Acyl_CoA_acyltransferase"/>
</dbReference>
<keyword evidence="3" id="KW-0012">Acyltransferase</keyword>
<protein>
    <submittedName>
        <fullName evidence="3">Acyl-CoA N-acyltransferase</fullName>
    </submittedName>
</protein>
<proteinExistence type="predicted"/>
<dbReference type="SUPFAM" id="SSF55729">
    <property type="entry name" value="Acyl-CoA N-acyltransferases (Nat)"/>
    <property type="match status" value="1"/>
</dbReference>
<keyword evidence="4" id="KW-1185">Reference proteome</keyword>
<reference evidence="3" key="1">
    <citation type="journal article" date="2020" name="Stud. Mycol.">
        <title>101 Dothideomycetes genomes: a test case for predicting lifestyles and emergence of pathogens.</title>
        <authorList>
            <person name="Haridas S."/>
            <person name="Albert R."/>
            <person name="Binder M."/>
            <person name="Bloem J."/>
            <person name="Labutti K."/>
            <person name="Salamov A."/>
            <person name="Andreopoulos B."/>
            <person name="Baker S."/>
            <person name="Barry K."/>
            <person name="Bills G."/>
            <person name="Bluhm B."/>
            <person name="Cannon C."/>
            <person name="Castanera R."/>
            <person name="Culley D."/>
            <person name="Daum C."/>
            <person name="Ezra D."/>
            <person name="Gonzalez J."/>
            <person name="Henrissat B."/>
            <person name="Kuo A."/>
            <person name="Liang C."/>
            <person name="Lipzen A."/>
            <person name="Lutzoni F."/>
            <person name="Magnuson J."/>
            <person name="Mondo S."/>
            <person name="Nolan M."/>
            <person name="Ohm R."/>
            <person name="Pangilinan J."/>
            <person name="Park H.-J."/>
            <person name="Ramirez L."/>
            <person name="Alfaro M."/>
            <person name="Sun H."/>
            <person name="Tritt A."/>
            <person name="Yoshinaga Y."/>
            <person name="Zwiers L.-H."/>
            <person name="Turgeon B."/>
            <person name="Goodwin S."/>
            <person name="Spatafora J."/>
            <person name="Crous P."/>
            <person name="Grigoriev I."/>
        </authorList>
    </citation>
    <scope>NUCLEOTIDE SEQUENCE</scope>
    <source>
        <strain evidence="3">CBS 161.51</strain>
    </source>
</reference>
<organism evidence="3 4">
    <name type="scientific">Clathrospora elynae</name>
    <dbReference type="NCBI Taxonomy" id="706981"/>
    <lineage>
        <taxon>Eukaryota</taxon>
        <taxon>Fungi</taxon>
        <taxon>Dikarya</taxon>
        <taxon>Ascomycota</taxon>
        <taxon>Pezizomycotina</taxon>
        <taxon>Dothideomycetes</taxon>
        <taxon>Pleosporomycetidae</taxon>
        <taxon>Pleosporales</taxon>
        <taxon>Diademaceae</taxon>
        <taxon>Clathrospora</taxon>
    </lineage>
</organism>
<dbReference type="PANTHER" id="PTHR43792">
    <property type="entry name" value="GNAT FAMILY, PUTATIVE (AFU_ORTHOLOGUE AFUA_3G00765)-RELATED-RELATED"/>
    <property type="match status" value="1"/>
</dbReference>
<dbReference type="PROSITE" id="PS51186">
    <property type="entry name" value="GNAT"/>
    <property type="match status" value="1"/>
</dbReference>
<evidence type="ECO:0000256" key="1">
    <source>
        <dbReference type="SAM" id="MobiDB-lite"/>
    </source>
</evidence>
<dbReference type="PANTHER" id="PTHR43792:SF16">
    <property type="entry name" value="N-ACETYLTRANSFERASE DOMAIN-CONTAINING PROTEIN"/>
    <property type="match status" value="1"/>
</dbReference>
<dbReference type="AlphaFoldDB" id="A0A6A5SQ31"/>
<evidence type="ECO:0000313" key="4">
    <source>
        <dbReference type="Proteomes" id="UP000800038"/>
    </source>
</evidence>
<feature type="domain" description="N-acetyltransferase" evidence="2">
    <location>
        <begin position="62"/>
        <end position="208"/>
    </location>
</feature>
<dbReference type="OrthoDB" id="630895at2759"/>
<dbReference type="Proteomes" id="UP000800038">
    <property type="component" value="Unassembled WGS sequence"/>
</dbReference>
<dbReference type="Pfam" id="PF13302">
    <property type="entry name" value="Acetyltransf_3"/>
    <property type="match status" value="1"/>
</dbReference>
<dbReference type="InterPro" id="IPR000182">
    <property type="entry name" value="GNAT_dom"/>
</dbReference>
<evidence type="ECO:0000313" key="3">
    <source>
        <dbReference type="EMBL" id="KAF1942745.1"/>
    </source>
</evidence>
<accession>A0A6A5SQ31</accession>
<keyword evidence="3" id="KW-0808">Transferase</keyword>